<evidence type="ECO:0000313" key="3">
    <source>
        <dbReference type="EMBL" id="KOO53674.1"/>
    </source>
</evidence>
<protein>
    <submittedName>
        <fullName evidence="3">Uncharacterized protein</fullName>
    </submittedName>
</protein>
<accession>A0A0M0LRK0</accession>
<proteinExistence type="predicted"/>
<organism evidence="3 4">
    <name type="scientific">Chrysochromulina tobinii</name>
    <dbReference type="NCBI Taxonomy" id="1460289"/>
    <lineage>
        <taxon>Eukaryota</taxon>
        <taxon>Haptista</taxon>
        <taxon>Haptophyta</taxon>
        <taxon>Prymnesiophyceae</taxon>
        <taxon>Prymnesiales</taxon>
        <taxon>Chrysochromulinaceae</taxon>
        <taxon>Chrysochromulina</taxon>
    </lineage>
</organism>
<keyword evidence="1" id="KW-0175">Coiled coil</keyword>
<comment type="caution">
    <text evidence="3">The sequence shown here is derived from an EMBL/GenBank/DDBJ whole genome shotgun (WGS) entry which is preliminary data.</text>
</comment>
<dbReference type="InterPro" id="IPR011990">
    <property type="entry name" value="TPR-like_helical_dom_sf"/>
</dbReference>
<dbReference type="EMBL" id="JWZX01000119">
    <property type="protein sequence ID" value="KOO53674.1"/>
    <property type="molecule type" value="Genomic_DNA"/>
</dbReference>
<keyword evidence="4" id="KW-1185">Reference proteome</keyword>
<evidence type="ECO:0000256" key="1">
    <source>
        <dbReference type="SAM" id="Coils"/>
    </source>
</evidence>
<name>A0A0M0LRK0_9EUKA</name>
<evidence type="ECO:0000256" key="2">
    <source>
        <dbReference type="SAM" id="MobiDB-lite"/>
    </source>
</evidence>
<reference evidence="4" key="1">
    <citation type="journal article" date="2015" name="PLoS Genet.">
        <title>Genome Sequence and Transcriptome Analyses of Chrysochromulina tobin: Metabolic Tools for Enhanced Algal Fitness in the Prominent Order Prymnesiales (Haptophyceae).</title>
        <authorList>
            <person name="Hovde B.T."/>
            <person name="Deodato C.R."/>
            <person name="Hunsperger H.M."/>
            <person name="Ryken S.A."/>
            <person name="Yost W."/>
            <person name="Jha R.K."/>
            <person name="Patterson J."/>
            <person name="Monnat R.J. Jr."/>
            <person name="Barlow S.B."/>
            <person name="Starkenburg S.R."/>
            <person name="Cattolico R.A."/>
        </authorList>
    </citation>
    <scope>NUCLEOTIDE SEQUENCE</scope>
    <source>
        <strain evidence="4">CCMP291</strain>
    </source>
</reference>
<evidence type="ECO:0000313" key="4">
    <source>
        <dbReference type="Proteomes" id="UP000037460"/>
    </source>
</evidence>
<dbReference type="SUPFAM" id="SSF48452">
    <property type="entry name" value="TPR-like"/>
    <property type="match status" value="1"/>
</dbReference>
<dbReference type="Gene3D" id="1.25.40.10">
    <property type="entry name" value="Tetratricopeptide repeat domain"/>
    <property type="match status" value="1"/>
</dbReference>
<dbReference type="AlphaFoldDB" id="A0A0M0LRK0"/>
<gene>
    <name evidence="3" type="ORF">Ctob_012891</name>
</gene>
<feature type="coiled-coil region" evidence="1">
    <location>
        <begin position="213"/>
        <end position="249"/>
    </location>
</feature>
<sequence length="287" mass="31129">MPKSDAIADAVPPPPTPAFLDAIARADIHRQGQRHSQAAEALLEAAALQQDDPRPHFQLAMAQTAAGQLEAAARSALRAVELAPAGHLGVLPDEIRASGISAPRGIYPQLGLRAAIMAFDLLSKPVADAVPRPIWWNDKELLRMSERALQDSPESQFAVATRVRVLMGVGQLMADGSPRGWYLQQRTPPQLRELARLLKKQATFEPAGSLKAVQQLRNAATILEKAMEIEQAEREIRRAEQIASATEARIASASFARQQPDEPNLALPEPPNLGHQPMVEAVPPLRA</sequence>
<dbReference type="Proteomes" id="UP000037460">
    <property type="component" value="Unassembled WGS sequence"/>
</dbReference>
<feature type="region of interest" description="Disordered" evidence="2">
    <location>
        <begin position="253"/>
        <end position="287"/>
    </location>
</feature>